<sequence length="371" mass="40503">MLALPPRPVDAMLAQPSYLPHQALHLAAPPLPGSSAYSPAFPSSSIWSALSFYEPVPRAISPAPSTSRPPSSNTSLCSTPSVSRSAHRKPETDNLDAITDNLRPTLSPIETRRPPTPFPHASHRGSFPFQSRQTALSTAPCLPASPSAGAALENGDLAIVAEPHYDRVSASPPPSSAPPFLCRSVTPFIAADAPSTLQSQVALGRVRRSQLSEPIPDLSRVLLSDPEPSATEDDPGSEFERKFVPLGPHRTKVTKLRGPHARSAADVQRFLPPFGAPRCQNAECTDAKCVTCAYLRRRGDVLRTKLLKRDKDRDLWHLHTNLQRWEYAEDRWKLQTLQASYVLGRELALQAHAAQGCGPRSRSRSRSRARL</sequence>
<name>A0A2G8SPT9_9APHY</name>
<dbReference type="EMBL" id="AYKW01000003">
    <property type="protein sequence ID" value="PIL35789.1"/>
    <property type="molecule type" value="Genomic_DNA"/>
</dbReference>
<feature type="region of interest" description="Disordered" evidence="1">
    <location>
        <begin position="220"/>
        <end position="239"/>
    </location>
</feature>
<accession>A0A2G8SPT9</accession>
<dbReference type="OrthoDB" id="2735517at2759"/>
<protein>
    <submittedName>
        <fullName evidence="2">Uncharacterized protein</fullName>
    </submittedName>
</protein>
<reference evidence="2 3" key="1">
    <citation type="journal article" date="2015" name="Sci. Rep.">
        <title>Chromosome-level genome map provides insights into diverse defense mechanisms in the medicinal fungus Ganoderma sinense.</title>
        <authorList>
            <person name="Zhu Y."/>
            <person name="Xu J."/>
            <person name="Sun C."/>
            <person name="Zhou S."/>
            <person name="Xu H."/>
            <person name="Nelson D.R."/>
            <person name="Qian J."/>
            <person name="Song J."/>
            <person name="Luo H."/>
            <person name="Xiang L."/>
            <person name="Li Y."/>
            <person name="Xu Z."/>
            <person name="Ji A."/>
            <person name="Wang L."/>
            <person name="Lu S."/>
            <person name="Hayward A."/>
            <person name="Sun W."/>
            <person name="Li X."/>
            <person name="Schwartz D.C."/>
            <person name="Wang Y."/>
            <person name="Chen S."/>
        </authorList>
    </citation>
    <scope>NUCLEOTIDE SEQUENCE [LARGE SCALE GENOMIC DNA]</scope>
    <source>
        <strain evidence="2 3">ZZ0214-1</strain>
    </source>
</reference>
<evidence type="ECO:0000313" key="2">
    <source>
        <dbReference type="EMBL" id="PIL35789.1"/>
    </source>
</evidence>
<proteinExistence type="predicted"/>
<feature type="region of interest" description="Disordered" evidence="1">
    <location>
        <begin position="61"/>
        <end position="132"/>
    </location>
</feature>
<dbReference type="AlphaFoldDB" id="A0A2G8SPT9"/>
<dbReference type="Proteomes" id="UP000230002">
    <property type="component" value="Unassembled WGS sequence"/>
</dbReference>
<feature type="compositionally biased region" description="Low complexity" evidence="1">
    <location>
        <begin position="61"/>
        <end position="75"/>
    </location>
</feature>
<keyword evidence="3" id="KW-1185">Reference proteome</keyword>
<organism evidence="2 3">
    <name type="scientific">Ganoderma sinense ZZ0214-1</name>
    <dbReference type="NCBI Taxonomy" id="1077348"/>
    <lineage>
        <taxon>Eukaryota</taxon>
        <taxon>Fungi</taxon>
        <taxon>Dikarya</taxon>
        <taxon>Basidiomycota</taxon>
        <taxon>Agaricomycotina</taxon>
        <taxon>Agaricomycetes</taxon>
        <taxon>Polyporales</taxon>
        <taxon>Polyporaceae</taxon>
        <taxon>Ganoderma</taxon>
    </lineage>
</organism>
<gene>
    <name evidence="2" type="ORF">GSI_02519</name>
</gene>
<evidence type="ECO:0000313" key="3">
    <source>
        <dbReference type="Proteomes" id="UP000230002"/>
    </source>
</evidence>
<evidence type="ECO:0000256" key="1">
    <source>
        <dbReference type="SAM" id="MobiDB-lite"/>
    </source>
</evidence>
<comment type="caution">
    <text evidence="2">The sequence shown here is derived from an EMBL/GenBank/DDBJ whole genome shotgun (WGS) entry which is preliminary data.</text>
</comment>